<sequence>MIAELTGYKVVYQERVLRTLALMTVEFEDGDYPDCGKVSKPKVIEVLAINEDGNIVSIMDEAWMFQFIPEIGKRG</sequence>
<name>A0A8S5NSD9_9CAUD</name>
<dbReference type="EMBL" id="BK015244">
    <property type="protein sequence ID" value="DAD97609.1"/>
    <property type="molecule type" value="Genomic_DNA"/>
</dbReference>
<reference evidence="1" key="1">
    <citation type="journal article" date="2021" name="Proc. Natl. Acad. Sci. U.S.A.">
        <title>A Catalog of Tens of Thousands of Viruses from Human Metagenomes Reveals Hidden Associations with Chronic Diseases.</title>
        <authorList>
            <person name="Tisza M.J."/>
            <person name="Buck C.B."/>
        </authorList>
    </citation>
    <scope>NUCLEOTIDE SEQUENCE</scope>
    <source>
        <strain evidence="1">Ct0jG3</strain>
    </source>
</reference>
<organism evidence="1">
    <name type="scientific">Caudovirales sp. ct0jG3</name>
    <dbReference type="NCBI Taxonomy" id="2825756"/>
    <lineage>
        <taxon>Viruses</taxon>
        <taxon>Duplodnaviria</taxon>
        <taxon>Heunggongvirae</taxon>
        <taxon>Uroviricota</taxon>
        <taxon>Caudoviricetes</taxon>
    </lineage>
</organism>
<protein>
    <submittedName>
        <fullName evidence="1">Uncharacterized protein</fullName>
    </submittedName>
</protein>
<proteinExistence type="predicted"/>
<evidence type="ECO:0000313" key="1">
    <source>
        <dbReference type="EMBL" id="DAD97609.1"/>
    </source>
</evidence>
<accession>A0A8S5NSD9</accession>